<dbReference type="GeneID" id="92855119"/>
<dbReference type="EMBL" id="CP021920">
    <property type="protein sequence ID" value="ASB90809.1"/>
    <property type="molecule type" value="Genomic_DNA"/>
</dbReference>
<gene>
    <name evidence="3" type="ORF">S101395_04307</name>
</gene>
<dbReference type="Proteomes" id="UP000196877">
    <property type="component" value="Chromosome"/>
</dbReference>
<reference evidence="3 4" key="1">
    <citation type="submission" date="2017-06" db="EMBL/GenBank/DDBJ databases">
        <title>Genome sequence of Bacillus sonorensis strain SRCM101395.</title>
        <authorList>
            <person name="Cho S.H."/>
        </authorList>
    </citation>
    <scope>NUCLEOTIDE SEQUENCE [LARGE SCALE GENOMIC DNA]</scope>
    <source>
        <strain evidence="3 4">SRCM101395</strain>
    </source>
</reference>
<evidence type="ECO:0000313" key="4">
    <source>
        <dbReference type="Proteomes" id="UP000196877"/>
    </source>
</evidence>
<sequence>MRCSKRMIQHSVFLQGKFTLQDMRSFFFYWLQKYALLYFIFIFLLFVWVFSVDERLPITVYHSETLELLLNGLLIIVLSMILTLLLIGFFYIRMQIGFRKNERLKRKRTYTINPQGIQIQSKNSDTLFQWHEVTAVTEYKRLFLMKTSSSQLILIPKRYFTFENELHSFRQLVTEYGQAKKVKWQS</sequence>
<feature type="transmembrane region" description="Helical" evidence="1">
    <location>
        <begin position="27"/>
        <end position="50"/>
    </location>
</feature>
<keyword evidence="4" id="KW-1185">Reference proteome</keyword>
<dbReference type="InterPro" id="IPR025588">
    <property type="entry name" value="YcxB-like_C"/>
</dbReference>
<proteinExistence type="predicted"/>
<feature type="domain" description="YcxB-like C-terminal" evidence="2">
    <location>
        <begin position="112"/>
        <end position="165"/>
    </location>
</feature>
<keyword evidence="1" id="KW-0812">Transmembrane</keyword>
<dbReference type="RefSeq" id="WP_224254439.1">
    <property type="nucleotide sequence ID" value="NZ_CABJEH010000006.1"/>
</dbReference>
<evidence type="ECO:0000256" key="1">
    <source>
        <dbReference type="SAM" id="Phobius"/>
    </source>
</evidence>
<protein>
    <recommendedName>
        <fullName evidence="2">YcxB-like C-terminal domain-containing protein</fullName>
    </recommendedName>
</protein>
<keyword evidence="1" id="KW-0472">Membrane</keyword>
<evidence type="ECO:0000313" key="3">
    <source>
        <dbReference type="EMBL" id="ASB90809.1"/>
    </source>
</evidence>
<organism evidence="3 4">
    <name type="scientific">Bacillus sonorensis</name>
    <dbReference type="NCBI Taxonomy" id="119858"/>
    <lineage>
        <taxon>Bacteria</taxon>
        <taxon>Bacillati</taxon>
        <taxon>Bacillota</taxon>
        <taxon>Bacilli</taxon>
        <taxon>Bacillales</taxon>
        <taxon>Bacillaceae</taxon>
        <taxon>Bacillus</taxon>
    </lineage>
</organism>
<evidence type="ECO:0000259" key="2">
    <source>
        <dbReference type="Pfam" id="PF14317"/>
    </source>
</evidence>
<feature type="transmembrane region" description="Helical" evidence="1">
    <location>
        <begin position="70"/>
        <end position="92"/>
    </location>
</feature>
<accession>A0ABN5AMT9</accession>
<name>A0ABN5AMT9_9BACI</name>
<dbReference type="Pfam" id="PF14317">
    <property type="entry name" value="YcxB"/>
    <property type="match status" value="1"/>
</dbReference>
<keyword evidence="1" id="KW-1133">Transmembrane helix</keyword>